<keyword evidence="1" id="KW-0547">Nucleotide-binding</keyword>
<dbReference type="PROSITE" id="PS51419">
    <property type="entry name" value="RAB"/>
    <property type="match status" value="1"/>
</dbReference>
<dbReference type="EMBL" id="CP075864">
    <property type="protein sequence ID" value="QYS94198.1"/>
    <property type="molecule type" value="Genomic_DNA"/>
</dbReference>
<dbReference type="GO" id="GO:0005525">
    <property type="term" value="F:GTP binding"/>
    <property type="evidence" value="ECO:0007669"/>
    <property type="project" value="UniProtKB-KW"/>
</dbReference>
<dbReference type="Proteomes" id="UP000826661">
    <property type="component" value="Chromosome I"/>
</dbReference>
<dbReference type="SMART" id="SM00175">
    <property type="entry name" value="RAB"/>
    <property type="match status" value="1"/>
</dbReference>
<evidence type="ECO:0000256" key="1">
    <source>
        <dbReference type="ARBA" id="ARBA00022741"/>
    </source>
</evidence>
<evidence type="ECO:0000313" key="4">
    <source>
        <dbReference type="Proteomes" id="UP000826661"/>
    </source>
</evidence>
<dbReference type="Pfam" id="PF00071">
    <property type="entry name" value="Ras"/>
    <property type="match status" value="1"/>
</dbReference>
<evidence type="ECO:0000256" key="2">
    <source>
        <dbReference type="ARBA" id="ARBA00023134"/>
    </source>
</evidence>
<dbReference type="GO" id="GO:0003924">
    <property type="term" value="F:GTPase activity"/>
    <property type="evidence" value="ECO:0007669"/>
    <property type="project" value="InterPro"/>
</dbReference>
<name>A0A8G0L415_9HYPO</name>
<dbReference type="InterPro" id="IPR027417">
    <property type="entry name" value="P-loop_NTPase"/>
</dbReference>
<dbReference type="Gene3D" id="3.40.50.300">
    <property type="entry name" value="P-loop containing nucleotide triphosphate hydrolases"/>
    <property type="match status" value="1"/>
</dbReference>
<dbReference type="SUPFAM" id="SSF52540">
    <property type="entry name" value="P-loop containing nucleoside triphosphate hydrolases"/>
    <property type="match status" value="1"/>
</dbReference>
<dbReference type="InterPro" id="IPR001806">
    <property type="entry name" value="Small_GTPase"/>
</dbReference>
<dbReference type="GO" id="GO:0007264">
    <property type="term" value="P:small GTPase-mediated signal transduction"/>
    <property type="evidence" value="ECO:0007669"/>
    <property type="project" value="InterPro"/>
</dbReference>
<dbReference type="SMART" id="SM00174">
    <property type="entry name" value="RHO"/>
    <property type="match status" value="1"/>
</dbReference>
<keyword evidence="4" id="KW-1185">Reference proteome</keyword>
<protein>
    <submittedName>
        <fullName evidence="3">Uncharacterized protein</fullName>
    </submittedName>
</protein>
<dbReference type="CDD" id="cd00157">
    <property type="entry name" value="Rho"/>
    <property type="match status" value="1"/>
</dbReference>
<evidence type="ECO:0000313" key="3">
    <source>
        <dbReference type="EMBL" id="QYS94198.1"/>
    </source>
</evidence>
<dbReference type="InterPro" id="IPR003578">
    <property type="entry name" value="Small_GTPase_Rho"/>
</dbReference>
<dbReference type="PANTHER" id="PTHR24072">
    <property type="entry name" value="RHO FAMILY GTPASE"/>
    <property type="match status" value="1"/>
</dbReference>
<dbReference type="PRINTS" id="PR00449">
    <property type="entry name" value="RASTRNSFRMNG"/>
</dbReference>
<accession>A0A8G0L415</accession>
<proteinExistence type="predicted"/>
<keyword evidence="2" id="KW-0342">GTP-binding</keyword>
<dbReference type="AlphaFoldDB" id="A0A8G0L415"/>
<sequence length="210" mass="23753">MTSISLLFSSFLRPNAPDLPWEEMDDEVVKILLVGDENCGKTTFLSRVSAGENINPIPLLRDIDQPYIFSVNVASKSLRFEIYDTSSPENWRLLDPDVIVICYDISQRLSLINMKRYWINEVKQSFSRMDSLPVVVMGLKRDLRSENDPNGIIYPQDAYRMAQELRADRYVECSAVTGELVKPAFEDICKTAIKTTTEKGGQSEGGCTVL</sequence>
<organism evidence="3 4">
    <name type="scientific">Trichoderma simmonsii</name>
    <dbReference type="NCBI Taxonomy" id="1491479"/>
    <lineage>
        <taxon>Eukaryota</taxon>
        <taxon>Fungi</taxon>
        <taxon>Dikarya</taxon>
        <taxon>Ascomycota</taxon>
        <taxon>Pezizomycotina</taxon>
        <taxon>Sordariomycetes</taxon>
        <taxon>Hypocreomycetidae</taxon>
        <taxon>Hypocreales</taxon>
        <taxon>Hypocreaceae</taxon>
        <taxon>Trichoderma</taxon>
    </lineage>
</organism>
<dbReference type="SMART" id="SM00173">
    <property type="entry name" value="RAS"/>
    <property type="match status" value="1"/>
</dbReference>
<reference evidence="3 4" key="1">
    <citation type="journal article" date="2021" name="BMC Genomics">
        <title>Telomere-to-telomere genome assembly of asparaginase-producing Trichoderma simmonsii.</title>
        <authorList>
            <person name="Chung D."/>
            <person name="Kwon Y.M."/>
            <person name="Yang Y."/>
        </authorList>
    </citation>
    <scope>NUCLEOTIDE SEQUENCE [LARGE SCALE GENOMIC DNA]</scope>
    <source>
        <strain evidence="3 4">GH-Sj1</strain>
    </source>
</reference>
<gene>
    <name evidence="3" type="ORF">H0G86_001541</name>
</gene>